<dbReference type="PANTHER" id="PTHR33121">
    <property type="entry name" value="CYCLIC DI-GMP PHOSPHODIESTERASE PDEF"/>
    <property type="match status" value="1"/>
</dbReference>
<dbReference type="InterPro" id="IPR050706">
    <property type="entry name" value="Cyclic-di-GMP_PDE-like"/>
</dbReference>
<dbReference type="AlphaFoldDB" id="A0A2R5F453"/>
<dbReference type="SMART" id="SM00267">
    <property type="entry name" value="GGDEF"/>
    <property type="match status" value="1"/>
</dbReference>
<dbReference type="PROSITE" id="PS50883">
    <property type="entry name" value="EAL"/>
    <property type="match status" value="1"/>
</dbReference>
<dbReference type="CDD" id="cd04598">
    <property type="entry name" value="CBS_pair_GGDEF_EAL"/>
    <property type="match status" value="1"/>
</dbReference>
<evidence type="ECO:0000259" key="2">
    <source>
        <dbReference type="PROSITE" id="PS50887"/>
    </source>
</evidence>
<evidence type="ECO:0000259" key="1">
    <source>
        <dbReference type="PROSITE" id="PS50883"/>
    </source>
</evidence>
<gene>
    <name evidence="3" type="ORF">NMK_0774</name>
</gene>
<name>A0A2R5F453_9PROT</name>
<evidence type="ECO:0000313" key="3">
    <source>
        <dbReference type="EMBL" id="GBG13230.1"/>
    </source>
</evidence>
<dbReference type="InterPro" id="IPR029787">
    <property type="entry name" value="Nucleotide_cyclase"/>
</dbReference>
<comment type="caution">
    <text evidence="3">The sequence shown here is derived from an EMBL/GenBank/DDBJ whole genome shotgun (WGS) entry which is preliminary data.</text>
</comment>
<dbReference type="NCBIfam" id="TIGR00254">
    <property type="entry name" value="GGDEF"/>
    <property type="match status" value="1"/>
</dbReference>
<dbReference type="PROSITE" id="PS50887">
    <property type="entry name" value="GGDEF"/>
    <property type="match status" value="1"/>
</dbReference>
<protein>
    <submittedName>
        <fullName evidence="3">Diguanylate cyclase</fullName>
    </submittedName>
</protein>
<dbReference type="EMBL" id="BDOQ01000003">
    <property type="protein sequence ID" value="GBG13230.1"/>
    <property type="molecule type" value="Genomic_DNA"/>
</dbReference>
<proteinExistence type="predicted"/>
<feature type="domain" description="GGDEF" evidence="2">
    <location>
        <begin position="449"/>
        <end position="600"/>
    </location>
</feature>
<dbReference type="CDD" id="cd01948">
    <property type="entry name" value="EAL"/>
    <property type="match status" value="1"/>
</dbReference>
<dbReference type="InterPro" id="IPR000160">
    <property type="entry name" value="GGDEF_dom"/>
</dbReference>
<dbReference type="InterPro" id="IPR046342">
    <property type="entry name" value="CBS_dom_sf"/>
</dbReference>
<feature type="domain" description="EAL" evidence="1">
    <location>
        <begin position="18"/>
        <end position="268"/>
    </location>
</feature>
<dbReference type="InterPro" id="IPR043128">
    <property type="entry name" value="Rev_trsase/Diguanyl_cyclase"/>
</dbReference>
<reference evidence="3 4" key="1">
    <citation type="journal article" date="2018" name="Environ. Microbiol.">
        <title>Isolation and genomic characterization of Novimethylophilus kurashikiensis gen. nov. sp. nov., a new lanthanide-dependent methylotrophic species of Methylophilaceae.</title>
        <authorList>
            <person name="Lv H."/>
            <person name="Sahin N."/>
            <person name="Tani A."/>
        </authorList>
    </citation>
    <scope>NUCLEOTIDE SEQUENCE [LARGE SCALE GENOMIC DNA]</scope>
    <source>
        <strain evidence="3 4">La2-4</strain>
    </source>
</reference>
<evidence type="ECO:0000313" key="4">
    <source>
        <dbReference type="Proteomes" id="UP000245081"/>
    </source>
</evidence>
<dbReference type="Gene3D" id="3.10.580.10">
    <property type="entry name" value="CBS-domain"/>
    <property type="match status" value="1"/>
</dbReference>
<dbReference type="OrthoDB" id="9813903at2"/>
<keyword evidence="4" id="KW-1185">Reference proteome</keyword>
<organism evidence="3 4">
    <name type="scientific">Novimethylophilus kurashikiensis</name>
    <dbReference type="NCBI Taxonomy" id="1825523"/>
    <lineage>
        <taxon>Bacteria</taxon>
        <taxon>Pseudomonadati</taxon>
        <taxon>Pseudomonadota</taxon>
        <taxon>Betaproteobacteria</taxon>
        <taxon>Nitrosomonadales</taxon>
        <taxon>Methylophilaceae</taxon>
        <taxon>Novimethylophilus</taxon>
    </lineage>
</organism>
<accession>A0A2R5F453</accession>
<dbReference type="Proteomes" id="UP000245081">
    <property type="component" value="Unassembled WGS sequence"/>
</dbReference>
<dbReference type="InterPro" id="IPR035919">
    <property type="entry name" value="EAL_sf"/>
</dbReference>
<dbReference type="RefSeq" id="WP_109014454.1">
    <property type="nucleotide sequence ID" value="NZ_BDOQ01000003.1"/>
</dbReference>
<sequence>MSTILDIRNFTATQRPAQEDLGQRLHEIVENQRLNALFQPILDIATAKVVGYEGLIRGPSDSPLHSPVTLFKAAREHNRVAEVEYLCRRIVLESFARLGGQGKVFLNISPDVLLQQDWKTGQTLKFIEEIGLQPQQVIIEITENAPTTDYQLLREAAHHYRNMGFEIAIDDLGEGFSGLRLWSELRPNYIKIDMHFIQGINLDPLKLQFVRSIQEIANKSGARVIAEGIETEAELIAVRDLGIAYGQGYHIARPNPKPELQLPTEISQVLIGSNFSGSQRYLSNHRATVEKLIKQVPPVDPDCHNDDVYAIFEKHPKLYSIPVVRSGLPLGIIARDTMIDRFARPFHRELYGRKPCEMMMDKSALIVDTATTIHALSDLILASEPHHLSMGFIITDDKGNYVGMGSGHDLLRLITKMQISAARYANPLTLLPGNVPINEHIDCLLQENLPFVACYFDLDHFKPFNDVYGYQKGDEIIQMSGRLLKEICDPDRDFLGHIGGDDFIILFQSADWERRCRTLLARFSENVPSFYNENDRMRGGIETEDRQGKRGFQPLVSFSIGSVLVEPATFSSHHEVSAAAAVAKKQAKKIPGNSLFVERRIPTQNHEQIMEPKFG</sequence>
<dbReference type="CDD" id="cd01949">
    <property type="entry name" value="GGDEF"/>
    <property type="match status" value="1"/>
</dbReference>
<dbReference type="SUPFAM" id="SSF141868">
    <property type="entry name" value="EAL domain-like"/>
    <property type="match status" value="1"/>
</dbReference>
<dbReference type="SUPFAM" id="SSF55073">
    <property type="entry name" value="Nucleotide cyclase"/>
    <property type="match status" value="1"/>
</dbReference>
<dbReference type="Gene3D" id="3.20.20.450">
    <property type="entry name" value="EAL domain"/>
    <property type="match status" value="1"/>
</dbReference>
<dbReference type="InterPro" id="IPR001633">
    <property type="entry name" value="EAL_dom"/>
</dbReference>
<dbReference type="SMART" id="SM00052">
    <property type="entry name" value="EAL"/>
    <property type="match status" value="1"/>
</dbReference>
<dbReference type="Gene3D" id="3.30.70.270">
    <property type="match status" value="1"/>
</dbReference>
<dbReference type="GO" id="GO:0071111">
    <property type="term" value="F:cyclic-guanylate-specific phosphodiesterase activity"/>
    <property type="evidence" value="ECO:0007669"/>
    <property type="project" value="InterPro"/>
</dbReference>
<dbReference type="PANTHER" id="PTHR33121:SF76">
    <property type="entry name" value="SIGNALING PROTEIN"/>
    <property type="match status" value="1"/>
</dbReference>
<dbReference type="Pfam" id="PF00563">
    <property type="entry name" value="EAL"/>
    <property type="match status" value="1"/>
</dbReference>
<dbReference type="SUPFAM" id="SSF54631">
    <property type="entry name" value="CBS-domain pair"/>
    <property type="match status" value="1"/>
</dbReference>
<dbReference type="Pfam" id="PF00990">
    <property type="entry name" value="GGDEF"/>
    <property type="match status" value="1"/>
</dbReference>